<organism evidence="1 2">
    <name type="scientific">Piloderma croceum (strain F 1598)</name>
    <dbReference type="NCBI Taxonomy" id="765440"/>
    <lineage>
        <taxon>Eukaryota</taxon>
        <taxon>Fungi</taxon>
        <taxon>Dikarya</taxon>
        <taxon>Basidiomycota</taxon>
        <taxon>Agaricomycotina</taxon>
        <taxon>Agaricomycetes</taxon>
        <taxon>Agaricomycetidae</taxon>
        <taxon>Atheliales</taxon>
        <taxon>Atheliaceae</taxon>
        <taxon>Piloderma</taxon>
    </lineage>
</organism>
<sequence length="99" mass="10562">MSESPAPIRLELLLEAKKEARRDGVFAGATSGLAAALLGQKLLSFNRNTTLFCGVVTGALSGYFFTQGFLSSNMARLHAQETALTSGKPRNNESHPAHN</sequence>
<dbReference type="HOGENOM" id="CLU_172682_1_0_1"/>
<dbReference type="Proteomes" id="UP000054166">
    <property type="component" value="Unassembled WGS sequence"/>
</dbReference>
<dbReference type="OrthoDB" id="3352450at2759"/>
<evidence type="ECO:0000313" key="2">
    <source>
        <dbReference type="Proteomes" id="UP000054166"/>
    </source>
</evidence>
<proteinExistence type="predicted"/>
<dbReference type="EMBL" id="KN832997">
    <property type="protein sequence ID" value="KIM81847.1"/>
    <property type="molecule type" value="Genomic_DNA"/>
</dbReference>
<dbReference type="InParanoid" id="A0A0C3BWV3"/>
<keyword evidence="2" id="KW-1185">Reference proteome</keyword>
<reference evidence="2" key="2">
    <citation type="submission" date="2015-01" db="EMBL/GenBank/DDBJ databases">
        <title>Evolutionary Origins and Diversification of the Mycorrhizal Mutualists.</title>
        <authorList>
            <consortium name="DOE Joint Genome Institute"/>
            <consortium name="Mycorrhizal Genomics Consortium"/>
            <person name="Kohler A."/>
            <person name="Kuo A."/>
            <person name="Nagy L.G."/>
            <person name="Floudas D."/>
            <person name="Copeland A."/>
            <person name="Barry K.W."/>
            <person name="Cichocki N."/>
            <person name="Veneault-Fourrey C."/>
            <person name="LaButti K."/>
            <person name="Lindquist E.A."/>
            <person name="Lipzen A."/>
            <person name="Lundell T."/>
            <person name="Morin E."/>
            <person name="Murat C."/>
            <person name="Riley R."/>
            <person name="Ohm R."/>
            <person name="Sun H."/>
            <person name="Tunlid A."/>
            <person name="Henrissat B."/>
            <person name="Grigoriev I.V."/>
            <person name="Hibbett D.S."/>
            <person name="Martin F."/>
        </authorList>
    </citation>
    <scope>NUCLEOTIDE SEQUENCE [LARGE SCALE GENOMIC DNA]</scope>
    <source>
        <strain evidence="2">F 1598</strain>
    </source>
</reference>
<dbReference type="AlphaFoldDB" id="A0A0C3BWV3"/>
<accession>A0A0C3BWV3</accession>
<evidence type="ECO:0000313" key="1">
    <source>
        <dbReference type="EMBL" id="KIM81847.1"/>
    </source>
</evidence>
<reference evidence="1 2" key="1">
    <citation type="submission" date="2014-04" db="EMBL/GenBank/DDBJ databases">
        <authorList>
            <consortium name="DOE Joint Genome Institute"/>
            <person name="Kuo A."/>
            <person name="Tarkka M."/>
            <person name="Buscot F."/>
            <person name="Kohler A."/>
            <person name="Nagy L.G."/>
            <person name="Floudas D."/>
            <person name="Copeland A."/>
            <person name="Barry K.W."/>
            <person name="Cichocki N."/>
            <person name="Veneault-Fourrey C."/>
            <person name="LaButti K."/>
            <person name="Lindquist E.A."/>
            <person name="Lipzen A."/>
            <person name="Lundell T."/>
            <person name="Morin E."/>
            <person name="Murat C."/>
            <person name="Sun H."/>
            <person name="Tunlid A."/>
            <person name="Henrissat B."/>
            <person name="Grigoriev I.V."/>
            <person name="Hibbett D.S."/>
            <person name="Martin F."/>
            <person name="Nordberg H.P."/>
            <person name="Cantor M.N."/>
            <person name="Hua S.X."/>
        </authorList>
    </citation>
    <scope>NUCLEOTIDE SEQUENCE [LARGE SCALE GENOMIC DNA]</scope>
    <source>
        <strain evidence="1 2">F 1598</strain>
    </source>
</reference>
<protein>
    <submittedName>
        <fullName evidence="1">Uncharacterized protein</fullName>
    </submittedName>
</protein>
<gene>
    <name evidence="1" type="ORF">PILCRDRAFT_8502</name>
</gene>
<name>A0A0C3BWV3_PILCF</name>